<organism evidence="5 6">
    <name type="scientific">Streptomyces pathocidini</name>
    <dbReference type="NCBI Taxonomy" id="1650571"/>
    <lineage>
        <taxon>Bacteria</taxon>
        <taxon>Bacillati</taxon>
        <taxon>Actinomycetota</taxon>
        <taxon>Actinomycetes</taxon>
        <taxon>Kitasatosporales</taxon>
        <taxon>Streptomycetaceae</taxon>
        <taxon>Streptomyces</taxon>
    </lineage>
</organism>
<feature type="region of interest" description="Disordered" evidence="3">
    <location>
        <begin position="114"/>
        <end position="135"/>
    </location>
</feature>
<protein>
    <submittedName>
        <fullName evidence="5">S1 family peptidase</fullName>
    </submittedName>
</protein>
<dbReference type="PROSITE" id="PS00134">
    <property type="entry name" value="TRYPSIN_HIS"/>
    <property type="match status" value="1"/>
</dbReference>
<gene>
    <name evidence="5" type="ORF">ACH429_16920</name>
</gene>
<dbReference type="Gene3D" id="2.40.10.10">
    <property type="entry name" value="Trypsin-like serine proteases"/>
    <property type="match status" value="1"/>
</dbReference>
<dbReference type="EMBL" id="JBIRWE010000006">
    <property type="protein sequence ID" value="MFI1965764.1"/>
    <property type="molecule type" value="Genomic_DNA"/>
</dbReference>
<dbReference type="PROSITE" id="PS00135">
    <property type="entry name" value="TRYPSIN_SER"/>
    <property type="match status" value="1"/>
</dbReference>
<keyword evidence="6" id="KW-1185">Reference proteome</keyword>
<dbReference type="InterPro" id="IPR009003">
    <property type="entry name" value="Peptidase_S1_PA"/>
</dbReference>
<keyword evidence="2" id="KW-0645">Protease</keyword>
<dbReference type="PRINTS" id="PR00722">
    <property type="entry name" value="CHYMOTRYPSIN"/>
</dbReference>
<proteinExistence type="predicted"/>
<dbReference type="RefSeq" id="WP_240483689.1">
    <property type="nucleotide sequence ID" value="NZ_JBIRWE010000006.1"/>
</dbReference>
<feature type="region of interest" description="Disordered" evidence="3">
    <location>
        <begin position="1"/>
        <end position="23"/>
    </location>
</feature>
<evidence type="ECO:0000256" key="1">
    <source>
        <dbReference type="ARBA" id="ARBA00023157"/>
    </source>
</evidence>
<keyword evidence="2" id="KW-0378">Hydrolase</keyword>
<keyword evidence="2" id="KW-0720">Serine protease</keyword>
<dbReference type="InterPro" id="IPR001254">
    <property type="entry name" value="Trypsin_dom"/>
</dbReference>
<dbReference type="PROSITE" id="PS50240">
    <property type="entry name" value="TRYPSIN_DOM"/>
    <property type="match status" value="1"/>
</dbReference>
<dbReference type="CDD" id="cd00190">
    <property type="entry name" value="Tryp_SPc"/>
    <property type="match status" value="1"/>
</dbReference>
<evidence type="ECO:0000256" key="2">
    <source>
        <dbReference type="RuleBase" id="RU363034"/>
    </source>
</evidence>
<dbReference type="Pfam" id="PF00089">
    <property type="entry name" value="Trypsin"/>
    <property type="match status" value="1"/>
</dbReference>
<dbReference type="Proteomes" id="UP001611548">
    <property type="component" value="Unassembled WGS sequence"/>
</dbReference>
<dbReference type="SMART" id="SM00020">
    <property type="entry name" value="Tryp_SPc"/>
    <property type="match status" value="1"/>
</dbReference>
<accession>A0ABW7UT25</accession>
<keyword evidence="1" id="KW-1015">Disulfide bond</keyword>
<evidence type="ECO:0000259" key="4">
    <source>
        <dbReference type="PROSITE" id="PS50240"/>
    </source>
</evidence>
<dbReference type="PANTHER" id="PTHR24252:SF7">
    <property type="entry name" value="HYALIN"/>
    <property type="match status" value="1"/>
</dbReference>
<name>A0ABW7UT25_9ACTN</name>
<evidence type="ECO:0000313" key="5">
    <source>
        <dbReference type="EMBL" id="MFI1965764.1"/>
    </source>
</evidence>
<dbReference type="SUPFAM" id="SSF50494">
    <property type="entry name" value="Trypsin-like serine proteases"/>
    <property type="match status" value="1"/>
</dbReference>
<reference evidence="5 6" key="1">
    <citation type="submission" date="2024-10" db="EMBL/GenBank/DDBJ databases">
        <title>The Natural Products Discovery Center: Release of the First 8490 Sequenced Strains for Exploring Actinobacteria Biosynthetic Diversity.</title>
        <authorList>
            <person name="Kalkreuter E."/>
            <person name="Kautsar S.A."/>
            <person name="Yang D."/>
            <person name="Bader C.D."/>
            <person name="Teijaro C.N."/>
            <person name="Fluegel L."/>
            <person name="Davis C.M."/>
            <person name="Simpson J.R."/>
            <person name="Lauterbach L."/>
            <person name="Steele A.D."/>
            <person name="Gui C."/>
            <person name="Meng S."/>
            <person name="Li G."/>
            <person name="Viehrig K."/>
            <person name="Ye F."/>
            <person name="Su P."/>
            <person name="Kiefer A.F."/>
            <person name="Nichols A."/>
            <person name="Cepeda A.J."/>
            <person name="Yan W."/>
            <person name="Fan B."/>
            <person name="Jiang Y."/>
            <person name="Adhikari A."/>
            <person name="Zheng C.-J."/>
            <person name="Schuster L."/>
            <person name="Cowan T.M."/>
            <person name="Smanski M.J."/>
            <person name="Chevrette M.G."/>
            <person name="De Carvalho L.P.S."/>
            <person name="Shen B."/>
        </authorList>
    </citation>
    <scope>NUCLEOTIDE SEQUENCE [LARGE SCALE GENOMIC DNA]</scope>
    <source>
        <strain evidence="5 6">NPDC020327</strain>
    </source>
</reference>
<dbReference type="InterPro" id="IPR033116">
    <property type="entry name" value="TRYPSIN_SER"/>
</dbReference>
<dbReference type="InterPro" id="IPR043504">
    <property type="entry name" value="Peptidase_S1_PA_chymotrypsin"/>
</dbReference>
<feature type="domain" description="Peptidase S1" evidence="4">
    <location>
        <begin position="47"/>
        <end position="285"/>
    </location>
</feature>
<evidence type="ECO:0000313" key="6">
    <source>
        <dbReference type="Proteomes" id="UP001611548"/>
    </source>
</evidence>
<dbReference type="InterPro" id="IPR018114">
    <property type="entry name" value="TRYPSIN_HIS"/>
</dbReference>
<dbReference type="PANTHER" id="PTHR24252">
    <property type="entry name" value="ACROSIN-RELATED"/>
    <property type="match status" value="1"/>
</dbReference>
<sequence>MASAAPLAQAADRTPSADRAASAGRAGVQAAQAAYPVGAPSVPSARIIGGTAVSADAYPFMAALLSKGKGTARDRHFCGGSLINPTVVMTAAHCVAGMEAKDLQVVVGRTVLSNSSQGQVRNARPSEGEDDPGGIVVHPRYLNGNSAYDVAFVEFVKPVKGIAPVKLPTPGTDALIRPGAKAVVTGWGNTDTDLGHSPDRLREVKVPILSHDECKVSYGEYNAKVNICAGLEGKDSCQGDSGGPIFRKVPGRETAIQIGVVSYGDGCASQGGPGVYTSTSSSRLWDTLWESPEAKRLKKKLGR</sequence>
<evidence type="ECO:0000256" key="3">
    <source>
        <dbReference type="SAM" id="MobiDB-lite"/>
    </source>
</evidence>
<dbReference type="InterPro" id="IPR001314">
    <property type="entry name" value="Peptidase_S1A"/>
</dbReference>
<comment type="caution">
    <text evidence="5">The sequence shown here is derived from an EMBL/GenBank/DDBJ whole genome shotgun (WGS) entry which is preliminary data.</text>
</comment>